<sequence>MSTEKVWQSFKELVKLWRIDRIPSLAAALSFYTLFSLAPILLICIVLIGFFLGEASVQGRIIDYISDLAGTKVASQIQTMIENSQEVSKSKIPQIIGIFFLIFATTRVFAELQNGLNRIWGVMPKPGRGWFNTIRGRFLSFSMVLGIAFLLLVSIVLSFTLAAMSSLLVKMFGGSVYSFIILEYIISFLIITLLFAMLFKVLPDVILDWKDIWIGAFITAILFTLGKFIVSYYINHSNRVSMFGAASSLIVILIWFYFSSQILFIGVEINKLLVLKKGKIIKPKETALLVDSNRPNMKNIS</sequence>
<dbReference type="Pfam" id="PF03631">
    <property type="entry name" value="Virul_fac_BrkB"/>
    <property type="match status" value="1"/>
</dbReference>
<accession>A0A378JLM1</accession>
<dbReference type="Proteomes" id="UP000254794">
    <property type="component" value="Unassembled WGS sequence"/>
</dbReference>
<evidence type="ECO:0000256" key="3">
    <source>
        <dbReference type="ARBA" id="ARBA00022692"/>
    </source>
</evidence>
<evidence type="ECO:0000256" key="4">
    <source>
        <dbReference type="ARBA" id="ARBA00022989"/>
    </source>
</evidence>
<dbReference type="OrthoDB" id="9797028at2"/>
<feature type="transmembrane region" description="Helical" evidence="6">
    <location>
        <begin position="176"/>
        <end position="199"/>
    </location>
</feature>
<comment type="subcellular location">
    <subcellularLocation>
        <location evidence="1">Cell membrane</location>
        <topology evidence="1">Multi-pass membrane protein</topology>
    </subcellularLocation>
</comment>
<feature type="transmembrane region" description="Helical" evidence="6">
    <location>
        <begin position="25"/>
        <end position="52"/>
    </location>
</feature>
<evidence type="ECO:0000256" key="5">
    <source>
        <dbReference type="ARBA" id="ARBA00023136"/>
    </source>
</evidence>
<dbReference type="GO" id="GO:0005886">
    <property type="term" value="C:plasma membrane"/>
    <property type="evidence" value="ECO:0007669"/>
    <property type="project" value="UniProtKB-SubCell"/>
</dbReference>
<evidence type="ECO:0000256" key="1">
    <source>
        <dbReference type="ARBA" id="ARBA00004651"/>
    </source>
</evidence>
<dbReference type="InterPro" id="IPR017039">
    <property type="entry name" value="Virul_fac_BrkB"/>
</dbReference>
<keyword evidence="2" id="KW-1003">Cell membrane</keyword>
<organism evidence="7 8">
    <name type="scientific">Legionella busanensis</name>
    <dbReference type="NCBI Taxonomy" id="190655"/>
    <lineage>
        <taxon>Bacteria</taxon>
        <taxon>Pseudomonadati</taxon>
        <taxon>Pseudomonadota</taxon>
        <taxon>Gammaproteobacteria</taxon>
        <taxon>Legionellales</taxon>
        <taxon>Legionellaceae</taxon>
        <taxon>Legionella</taxon>
    </lineage>
</organism>
<gene>
    <name evidence="7" type="primary">yihY_2</name>
    <name evidence="7" type="ORF">NCTC13316_01079</name>
</gene>
<evidence type="ECO:0000256" key="2">
    <source>
        <dbReference type="ARBA" id="ARBA00022475"/>
    </source>
</evidence>
<keyword evidence="3 6" id="KW-0812">Transmembrane</keyword>
<dbReference type="AlphaFoldDB" id="A0A378JLM1"/>
<evidence type="ECO:0000313" key="7">
    <source>
        <dbReference type="EMBL" id="STX50990.1"/>
    </source>
</evidence>
<dbReference type="RefSeq" id="WP_115330657.1">
    <property type="nucleotide sequence ID" value="NZ_CAAAHP010000001.1"/>
</dbReference>
<keyword evidence="5 6" id="KW-0472">Membrane</keyword>
<name>A0A378JLM1_9GAMM</name>
<keyword evidence="4 6" id="KW-1133">Transmembrane helix</keyword>
<feature type="transmembrane region" description="Helical" evidence="6">
    <location>
        <begin position="211"/>
        <end position="234"/>
    </location>
</feature>
<feature type="transmembrane region" description="Helical" evidence="6">
    <location>
        <begin position="240"/>
        <end position="267"/>
    </location>
</feature>
<dbReference type="PANTHER" id="PTHR30213">
    <property type="entry name" value="INNER MEMBRANE PROTEIN YHJD"/>
    <property type="match status" value="1"/>
</dbReference>
<evidence type="ECO:0000256" key="6">
    <source>
        <dbReference type="SAM" id="Phobius"/>
    </source>
</evidence>
<dbReference type="NCBIfam" id="TIGR00765">
    <property type="entry name" value="yihY_not_rbn"/>
    <property type="match status" value="1"/>
</dbReference>
<protein>
    <submittedName>
        <fullName evidence="7">Ribonuclease BN</fullName>
    </submittedName>
</protein>
<reference evidence="7 8" key="1">
    <citation type="submission" date="2018-06" db="EMBL/GenBank/DDBJ databases">
        <authorList>
            <consortium name="Pathogen Informatics"/>
            <person name="Doyle S."/>
        </authorList>
    </citation>
    <scope>NUCLEOTIDE SEQUENCE [LARGE SCALE GENOMIC DNA]</scope>
    <source>
        <strain evidence="7 8">NCTC13316</strain>
    </source>
</reference>
<proteinExistence type="predicted"/>
<dbReference type="PANTHER" id="PTHR30213:SF1">
    <property type="entry name" value="INNER MEMBRANE PROTEIN YHJD"/>
    <property type="match status" value="1"/>
</dbReference>
<dbReference type="EMBL" id="UGOD01000001">
    <property type="protein sequence ID" value="STX50990.1"/>
    <property type="molecule type" value="Genomic_DNA"/>
</dbReference>
<dbReference type="PIRSF" id="PIRSF035875">
    <property type="entry name" value="RNase_BN"/>
    <property type="match status" value="1"/>
</dbReference>
<evidence type="ECO:0000313" key="8">
    <source>
        <dbReference type="Proteomes" id="UP000254794"/>
    </source>
</evidence>
<feature type="transmembrane region" description="Helical" evidence="6">
    <location>
        <begin position="138"/>
        <end position="164"/>
    </location>
</feature>
<keyword evidence="8" id="KW-1185">Reference proteome</keyword>